<feature type="transmembrane region" description="Helical" evidence="1">
    <location>
        <begin position="20"/>
        <end position="45"/>
    </location>
</feature>
<dbReference type="EMBL" id="JAXIVS010000006">
    <property type="protein sequence ID" value="MDY7228559.1"/>
    <property type="molecule type" value="Genomic_DNA"/>
</dbReference>
<proteinExistence type="predicted"/>
<name>A0ABU5H510_9BACT</name>
<keyword evidence="1" id="KW-1133">Transmembrane helix</keyword>
<keyword evidence="1" id="KW-0812">Transmembrane</keyword>
<protein>
    <submittedName>
        <fullName evidence="2">Uncharacterized protein</fullName>
    </submittedName>
</protein>
<gene>
    <name evidence="2" type="ORF">SYV04_19210</name>
</gene>
<keyword evidence="1" id="KW-0472">Membrane</keyword>
<dbReference type="Proteomes" id="UP001291309">
    <property type="component" value="Unassembled WGS sequence"/>
</dbReference>
<evidence type="ECO:0000313" key="3">
    <source>
        <dbReference type="Proteomes" id="UP001291309"/>
    </source>
</evidence>
<evidence type="ECO:0000313" key="2">
    <source>
        <dbReference type="EMBL" id="MDY7228559.1"/>
    </source>
</evidence>
<comment type="caution">
    <text evidence="2">The sequence shown here is derived from an EMBL/GenBank/DDBJ whole genome shotgun (WGS) entry which is preliminary data.</text>
</comment>
<sequence length="217" mass="23278">MSLEPVAPSAAPVRKKTAIWPYVLGGVGVAILSVAALVGLVFAYLAAAKPMTVTEADRALLVTTDDLVPRLEGFSPQPSIEKLTKKKGLDGTIELEYLYDLSNRGLYLASMVTTDTTASSAKATYTSLRVGQGLGLSIAGDSGTKMEERDDLFTWGDESRTALITNKGKPVGNVFTARKGRHSYTFVLVGVYFDSNETLSDLLLPKLERLATNMTVP</sequence>
<accession>A0ABU5H510</accession>
<reference evidence="2 3" key="1">
    <citation type="submission" date="2023-12" db="EMBL/GenBank/DDBJ databases">
        <title>the genome sequence of Hyalangium sp. s54d21.</title>
        <authorList>
            <person name="Zhang X."/>
        </authorList>
    </citation>
    <scope>NUCLEOTIDE SEQUENCE [LARGE SCALE GENOMIC DNA]</scope>
    <source>
        <strain evidence="3">s54d21</strain>
    </source>
</reference>
<evidence type="ECO:0000256" key="1">
    <source>
        <dbReference type="SAM" id="Phobius"/>
    </source>
</evidence>
<keyword evidence="3" id="KW-1185">Reference proteome</keyword>
<dbReference type="RefSeq" id="WP_321547286.1">
    <property type="nucleotide sequence ID" value="NZ_JAXIVS010000006.1"/>
</dbReference>
<organism evidence="2 3">
    <name type="scientific">Hyalangium rubrum</name>
    <dbReference type="NCBI Taxonomy" id="3103134"/>
    <lineage>
        <taxon>Bacteria</taxon>
        <taxon>Pseudomonadati</taxon>
        <taxon>Myxococcota</taxon>
        <taxon>Myxococcia</taxon>
        <taxon>Myxococcales</taxon>
        <taxon>Cystobacterineae</taxon>
        <taxon>Archangiaceae</taxon>
        <taxon>Hyalangium</taxon>
    </lineage>
</organism>